<feature type="transmembrane region" description="Helical" evidence="8">
    <location>
        <begin position="242"/>
        <end position="261"/>
    </location>
</feature>
<reference evidence="10 11" key="1">
    <citation type="submission" date="2019-06" db="EMBL/GenBank/DDBJ databases">
        <title>Amycolatopsis alkalitolerans sp. nov., isolated from Gastrodia elata Blume.</title>
        <authorList>
            <person name="Narsing Rao M.P."/>
            <person name="Li W.J."/>
        </authorList>
    </citation>
    <scope>NUCLEOTIDE SEQUENCE [LARGE SCALE GENOMIC DNA]</scope>
    <source>
        <strain evidence="10 11">SYSUP0005</strain>
    </source>
</reference>
<feature type="transmembrane region" description="Helical" evidence="8">
    <location>
        <begin position="594"/>
        <end position="613"/>
    </location>
</feature>
<feature type="transmembrane region" description="Helical" evidence="8">
    <location>
        <begin position="293"/>
        <end position="316"/>
    </location>
</feature>
<evidence type="ECO:0000256" key="1">
    <source>
        <dbReference type="ARBA" id="ARBA00004651"/>
    </source>
</evidence>
<gene>
    <name evidence="10" type="ORF">FG385_31665</name>
</gene>
<feature type="transmembrane region" description="Helical" evidence="8">
    <location>
        <begin position="377"/>
        <end position="396"/>
    </location>
</feature>
<proteinExistence type="inferred from homology"/>
<dbReference type="GO" id="GO:0005886">
    <property type="term" value="C:plasma membrane"/>
    <property type="evidence" value="ECO:0007669"/>
    <property type="project" value="UniProtKB-SubCell"/>
</dbReference>
<keyword evidence="4 8" id="KW-0812">Transmembrane</keyword>
<dbReference type="EMBL" id="VDFW01000046">
    <property type="protein sequence ID" value="TNC20082.1"/>
    <property type="molecule type" value="Genomic_DNA"/>
</dbReference>
<dbReference type="PROSITE" id="PS50156">
    <property type="entry name" value="SSD"/>
    <property type="match status" value="1"/>
</dbReference>
<feature type="transmembrane region" description="Helical" evidence="8">
    <location>
        <begin position="560"/>
        <end position="582"/>
    </location>
</feature>
<evidence type="ECO:0000259" key="9">
    <source>
        <dbReference type="PROSITE" id="PS50156"/>
    </source>
</evidence>
<feature type="transmembrane region" description="Helical" evidence="8">
    <location>
        <begin position="209"/>
        <end position="230"/>
    </location>
</feature>
<dbReference type="AlphaFoldDB" id="A0A5C4LVJ2"/>
<feature type="region of interest" description="Disordered" evidence="7">
    <location>
        <begin position="96"/>
        <end position="116"/>
    </location>
</feature>
<organism evidence="10 11">
    <name type="scientific">Amycolatopsis alkalitolerans</name>
    <dbReference type="NCBI Taxonomy" id="2547244"/>
    <lineage>
        <taxon>Bacteria</taxon>
        <taxon>Bacillati</taxon>
        <taxon>Actinomycetota</taxon>
        <taxon>Actinomycetes</taxon>
        <taxon>Pseudonocardiales</taxon>
        <taxon>Pseudonocardiaceae</taxon>
        <taxon>Amycolatopsis</taxon>
    </lineage>
</organism>
<evidence type="ECO:0000256" key="8">
    <source>
        <dbReference type="SAM" id="Phobius"/>
    </source>
</evidence>
<keyword evidence="11" id="KW-1185">Reference proteome</keyword>
<feature type="transmembrane region" description="Helical" evidence="8">
    <location>
        <begin position="663"/>
        <end position="685"/>
    </location>
</feature>
<dbReference type="PANTHER" id="PTHR33406:SF6">
    <property type="entry name" value="MEMBRANE PROTEIN YDGH-RELATED"/>
    <property type="match status" value="1"/>
</dbReference>
<sequence length="721" mass="75233">MTLLKRGGRLVRSRRGAVGVAVFWLLAVAIGPRLAPTLDSVADNRSGNNPPATAESMRAQDLLRDRFPDQRGTPALVVVSRPGGHLNERDLGQVDGLARSLSGPDRPNGTGDAAPTVLSDDRSTAVVAVPVLVDSGDSGAFNVAVDQMRAAAHAVPWDRGVQVAVSGPAGIVRDTLAVFGEADLALMFGTLALVLVILLLVYRSVLLSLIPLAAAGIAIQLTNAVAALLAKAGLITVTAQTAAIMTVLVIGLGTDYCLFIISGYRSRLARHEAPPLQVRLAEMAGALRDVGESLLYSATTVVLGLLVLLAATIPGLRAFGPFLALSVVLTLAVCATFVPAVVALLGRVALWPSRVNAARPARLWGRLGALVVRRPRAVMAGCLVLLALLSAGLVGYRDSYDFVAGFRVNTESKTGEQLLAGAFPVGRLAPTTVVVDTGTSSVDAHSTQLREAQRRIVDIPGVATVESGPRDVSPDRHTARFTVVSKDNPYGNAALDRTVQVRQVASQELTGTHVLVGGPSAVATDLRAANDRDLRVIIPLLMLVIALVLGVMTRSLLAPLYLLATIVASLAAAVGLTVLLLMTLGGGAGFSPLVLAYIVVFLTALGVDYNIYLTSQLRKRIASGGPVHGITTTMTSTGRVISSAGIILAATFAVLTSQPFDGLFQFGFAMAAGILLDTFLVRGLLVPAIVRFAGRHAWWPSPGPVLPAGPVRDRRFGGRAA</sequence>
<evidence type="ECO:0000313" key="10">
    <source>
        <dbReference type="EMBL" id="TNC20082.1"/>
    </source>
</evidence>
<dbReference type="OrthoDB" id="2365435at2"/>
<evidence type="ECO:0000256" key="7">
    <source>
        <dbReference type="SAM" id="MobiDB-lite"/>
    </source>
</evidence>
<feature type="transmembrane region" description="Helical" evidence="8">
    <location>
        <begin position="640"/>
        <end position="657"/>
    </location>
</feature>
<dbReference type="SUPFAM" id="SSF82866">
    <property type="entry name" value="Multidrug efflux transporter AcrB transmembrane domain"/>
    <property type="match status" value="2"/>
</dbReference>
<evidence type="ECO:0000256" key="4">
    <source>
        <dbReference type="ARBA" id="ARBA00022692"/>
    </source>
</evidence>
<protein>
    <submittedName>
        <fullName evidence="10">MMPL family transporter</fullName>
    </submittedName>
</protein>
<dbReference type="PANTHER" id="PTHR33406">
    <property type="entry name" value="MEMBRANE PROTEIN MJ1562-RELATED"/>
    <property type="match status" value="1"/>
</dbReference>
<keyword evidence="5 8" id="KW-1133">Transmembrane helix</keyword>
<keyword evidence="6 8" id="KW-0472">Membrane</keyword>
<keyword evidence="3" id="KW-1003">Cell membrane</keyword>
<comment type="similarity">
    <text evidence="2">Belongs to the resistance-nodulation-cell division (RND) (TC 2.A.6) family. MmpL subfamily.</text>
</comment>
<comment type="subcellular location">
    <subcellularLocation>
        <location evidence="1">Cell membrane</location>
        <topology evidence="1">Multi-pass membrane protein</topology>
    </subcellularLocation>
</comment>
<evidence type="ECO:0000256" key="5">
    <source>
        <dbReference type="ARBA" id="ARBA00022989"/>
    </source>
</evidence>
<dbReference type="Pfam" id="PF03176">
    <property type="entry name" value="MMPL"/>
    <property type="match status" value="2"/>
</dbReference>
<dbReference type="Proteomes" id="UP000305546">
    <property type="component" value="Unassembled WGS sequence"/>
</dbReference>
<name>A0A5C4LVJ2_9PSEU</name>
<feature type="transmembrane region" description="Helical" evidence="8">
    <location>
        <begin position="184"/>
        <end position="202"/>
    </location>
</feature>
<dbReference type="InterPro" id="IPR050545">
    <property type="entry name" value="Mycobact_MmpL"/>
</dbReference>
<dbReference type="InterPro" id="IPR000731">
    <property type="entry name" value="SSD"/>
</dbReference>
<dbReference type="InterPro" id="IPR004869">
    <property type="entry name" value="MMPL_dom"/>
</dbReference>
<accession>A0A5C4LVJ2</accession>
<evidence type="ECO:0000313" key="11">
    <source>
        <dbReference type="Proteomes" id="UP000305546"/>
    </source>
</evidence>
<evidence type="ECO:0000256" key="6">
    <source>
        <dbReference type="ARBA" id="ARBA00023136"/>
    </source>
</evidence>
<feature type="domain" description="SSD" evidence="9">
    <location>
        <begin position="233"/>
        <end position="344"/>
    </location>
</feature>
<dbReference type="RefSeq" id="WP_139100478.1">
    <property type="nucleotide sequence ID" value="NZ_VDFW01000046.1"/>
</dbReference>
<evidence type="ECO:0000256" key="3">
    <source>
        <dbReference type="ARBA" id="ARBA00022475"/>
    </source>
</evidence>
<feature type="transmembrane region" description="Helical" evidence="8">
    <location>
        <begin position="322"/>
        <end position="345"/>
    </location>
</feature>
<evidence type="ECO:0000256" key="2">
    <source>
        <dbReference type="ARBA" id="ARBA00010157"/>
    </source>
</evidence>
<dbReference type="Gene3D" id="1.20.1640.10">
    <property type="entry name" value="Multidrug efflux transporter AcrB transmembrane domain"/>
    <property type="match status" value="2"/>
</dbReference>
<comment type="caution">
    <text evidence="10">The sequence shown here is derived from an EMBL/GenBank/DDBJ whole genome shotgun (WGS) entry which is preliminary data.</text>
</comment>
<feature type="transmembrane region" description="Helical" evidence="8">
    <location>
        <begin position="536"/>
        <end position="553"/>
    </location>
</feature>